<dbReference type="AlphaFoldDB" id="A0A1Y2GGW5"/>
<accession>A0A1Y2GGW5</accession>
<name>A0A1Y2GGW5_9FUNG</name>
<evidence type="ECO:0000313" key="2">
    <source>
        <dbReference type="EMBL" id="ORZ10597.1"/>
    </source>
</evidence>
<evidence type="ECO:0000313" key="3">
    <source>
        <dbReference type="Proteomes" id="UP000193648"/>
    </source>
</evidence>
<reference evidence="2 3" key="1">
    <citation type="submission" date="2016-07" db="EMBL/GenBank/DDBJ databases">
        <title>Pervasive Adenine N6-methylation of Active Genes in Fungi.</title>
        <authorList>
            <consortium name="DOE Joint Genome Institute"/>
            <person name="Mondo S.J."/>
            <person name="Dannebaum R.O."/>
            <person name="Kuo R.C."/>
            <person name="Labutti K."/>
            <person name="Haridas S."/>
            <person name="Kuo A."/>
            <person name="Salamov A."/>
            <person name="Ahrendt S.R."/>
            <person name="Lipzen A."/>
            <person name="Sullivan W."/>
            <person name="Andreopoulos W.B."/>
            <person name="Clum A."/>
            <person name="Lindquist E."/>
            <person name="Daum C."/>
            <person name="Ramamoorthy G.K."/>
            <person name="Gryganskyi A."/>
            <person name="Culley D."/>
            <person name="Magnuson J.K."/>
            <person name="James T.Y."/>
            <person name="O'Malley M.A."/>
            <person name="Stajich J.E."/>
            <person name="Spatafora J.W."/>
            <person name="Visel A."/>
            <person name="Grigoriev I.V."/>
        </authorList>
    </citation>
    <scope>NUCLEOTIDE SEQUENCE [LARGE SCALE GENOMIC DNA]</scope>
    <source>
        <strain evidence="2 3">NRRL 3116</strain>
    </source>
</reference>
<feature type="region of interest" description="Disordered" evidence="1">
    <location>
        <begin position="199"/>
        <end position="224"/>
    </location>
</feature>
<evidence type="ECO:0008006" key="4">
    <source>
        <dbReference type="Google" id="ProtNLM"/>
    </source>
</evidence>
<feature type="compositionally biased region" description="Polar residues" evidence="1">
    <location>
        <begin position="199"/>
        <end position="209"/>
    </location>
</feature>
<protein>
    <recommendedName>
        <fullName evidence="4">DUF937 domain-containing protein</fullName>
    </recommendedName>
</protein>
<evidence type="ECO:0000256" key="1">
    <source>
        <dbReference type="SAM" id="MobiDB-lite"/>
    </source>
</evidence>
<gene>
    <name evidence="2" type="ORF">BCR41DRAFT_387941</name>
</gene>
<proteinExistence type="predicted"/>
<dbReference type="OrthoDB" id="2438364at2759"/>
<dbReference type="GeneID" id="33569788"/>
<organism evidence="2 3">
    <name type="scientific">Lobosporangium transversale</name>
    <dbReference type="NCBI Taxonomy" id="64571"/>
    <lineage>
        <taxon>Eukaryota</taxon>
        <taxon>Fungi</taxon>
        <taxon>Fungi incertae sedis</taxon>
        <taxon>Mucoromycota</taxon>
        <taxon>Mortierellomycotina</taxon>
        <taxon>Mortierellomycetes</taxon>
        <taxon>Mortierellales</taxon>
        <taxon>Mortierellaceae</taxon>
        <taxon>Lobosporangium</taxon>
    </lineage>
</organism>
<dbReference type="Proteomes" id="UP000193648">
    <property type="component" value="Unassembled WGS sequence"/>
</dbReference>
<feature type="region of interest" description="Disordered" evidence="1">
    <location>
        <begin position="306"/>
        <end position="326"/>
    </location>
</feature>
<sequence length="343" mass="36107">MSQLVPLLMNFVEQQARPHVQEKVTEQLNSTRTDLKNDLPNTIINFLSGNDGNNEGGNSMVSQILSKLGPNFPNRLRSVTDTTVDTASEGMDTLLTNGVLSIAKSVLSKNAPEGAEGQGQDVGGLNFAFLKSGKEGMVNTTMAASKPVIKQVSDNMGNKLSSSIPAAIGGVIQQLIDENSTANGALGMAAGLMSKFMGSNNAPGNTTPPNDGGTEEDIQRTGGHTGRIQQLLQNLLAPKILLLLQPYLQKFEAQMAETLENDLRTKVFSPEYIKQTVLAMLTGAGGQGGSGAGAILGGVMNSFLKKNSDNNNSQQNSEGGDKNTKQALGALGDLASSFLKNRK</sequence>
<dbReference type="EMBL" id="MCFF01000030">
    <property type="protein sequence ID" value="ORZ10597.1"/>
    <property type="molecule type" value="Genomic_DNA"/>
</dbReference>
<keyword evidence="3" id="KW-1185">Reference proteome</keyword>
<dbReference type="InParanoid" id="A0A1Y2GGW5"/>
<comment type="caution">
    <text evidence="2">The sequence shown here is derived from an EMBL/GenBank/DDBJ whole genome shotgun (WGS) entry which is preliminary data.</text>
</comment>
<dbReference type="RefSeq" id="XP_021879318.1">
    <property type="nucleotide sequence ID" value="XM_022027945.1"/>
</dbReference>